<dbReference type="EMBL" id="JBBWRZ010000011">
    <property type="protein sequence ID" value="KAK8226071.1"/>
    <property type="molecule type" value="Genomic_DNA"/>
</dbReference>
<evidence type="ECO:0000256" key="1">
    <source>
        <dbReference type="ARBA" id="ARBA00003246"/>
    </source>
</evidence>
<keyword evidence="8" id="KW-0333">Golgi apparatus</keyword>
<feature type="transmembrane region" description="Helical" evidence="8">
    <location>
        <begin position="47"/>
        <end position="65"/>
    </location>
</feature>
<gene>
    <name evidence="9" type="ORF">HDK90DRAFT_420192</name>
</gene>
<organism evidence="9 10">
    <name type="scientific">Phyllosticta capitalensis</name>
    <dbReference type="NCBI Taxonomy" id="121624"/>
    <lineage>
        <taxon>Eukaryota</taxon>
        <taxon>Fungi</taxon>
        <taxon>Dikarya</taxon>
        <taxon>Ascomycota</taxon>
        <taxon>Pezizomycotina</taxon>
        <taxon>Dothideomycetes</taxon>
        <taxon>Dothideomycetes incertae sedis</taxon>
        <taxon>Botryosphaeriales</taxon>
        <taxon>Phyllostictaceae</taxon>
        <taxon>Phyllosticta</taxon>
    </lineage>
</organism>
<evidence type="ECO:0000256" key="4">
    <source>
        <dbReference type="ARBA" id="ARBA00013603"/>
    </source>
</evidence>
<name>A0ABR1YEZ4_9PEZI</name>
<proteinExistence type="inferred from homology"/>
<feature type="transmembrane region" description="Helical" evidence="8">
    <location>
        <begin position="21"/>
        <end position="41"/>
    </location>
</feature>
<dbReference type="Pfam" id="PF05832">
    <property type="entry name" value="DUF846"/>
    <property type="match status" value="1"/>
</dbReference>
<evidence type="ECO:0000256" key="7">
    <source>
        <dbReference type="ARBA" id="ARBA00023136"/>
    </source>
</evidence>
<comment type="subcellular location">
    <subcellularLocation>
        <location evidence="2 8">Golgi apparatus membrane</location>
        <topology evidence="2 8">Multi-pass membrane protein</topology>
    </subcellularLocation>
</comment>
<evidence type="ECO:0000256" key="6">
    <source>
        <dbReference type="ARBA" id="ARBA00022989"/>
    </source>
</evidence>
<dbReference type="PANTHER" id="PTHR13019:SF7">
    <property type="entry name" value="GOLGI APPARATUS MEMBRANE PROTEIN TVP23"/>
    <property type="match status" value="1"/>
</dbReference>
<reference evidence="9 10" key="1">
    <citation type="submission" date="2024-04" db="EMBL/GenBank/DDBJ databases">
        <title>Phyllosticta paracitricarpa is synonymous to the EU quarantine fungus P. citricarpa based on phylogenomic analyses.</title>
        <authorList>
            <consortium name="Lawrence Berkeley National Laboratory"/>
            <person name="Van Ingen-Buijs V.A."/>
            <person name="Van Westerhoven A.C."/>
            <person name="Haridas S."/>
            <person name="Skiadas P."/>
            <person name="Martin F."/>
            <person name="Groenewald J.Z."/>
            <person name="Crous P.W."/>
            <person name="Seidl M.F."/>
        </authorList>
    </citation>
    <scope>NUCLEOTIDE SEQUENCE [LARGE SCALE GENOMIC DNA]</scope>
    <source>
        <strain evidence="9 10">CBS 123374</strain>
    </source>
</reference>
<comment type="function">
    <text evidence="1 8">Golgi membrane protein involved in vesicular trafficking.</text>
</comment>
<evidence type="ECO:0000313" key="10">
    <source>
        <dbReference type="Proteomes" id="UP001492380"/>
    </source>
</evidence>
<keyword evidence="5 8" id="KW-0812">Transmembrane</keyword>
<keyword evidence="10" id="KW-1185">Reference proteome</keyword>
<evidence type="ECO:0000256" key="8">
    <source>
        <dbReference type="RuleBase" id="RU361206"/>
    </source>
</evidence>
<evidence type="ECO:0000256" key="3">
    <source>
        <dbReference type="ARBA" id="ARBA00005467"/>
    </source>
</evidence>
<feature type="transmembrane region" description="Helical" evidence="8">
    <location>
        <begin position="110"/>
        <end position="131"/>
    </location>
</feature>
<protein>
    <recommendedName>
        <fullName evidence="4 8">Golgi apparatus membrane protein TVP23</fullName>
    </recommendedName>
</protein>
<comment type="similarity">
    <text evidence="3 8">Belongs to the TVP23 family.</text>
</comment>
<dbReference type="PANTHER" id="PTHR13019">
    <property type="entry name" value="GOLGI APPARATUS MEMBRANE PROTEIN TVP23"/>
    <property type="match status" value="1"/>
</dbReference>
<keyword evidence="6 8" id="KW-1133">Transmembrane helix</keyword>
<dbReference type="Proteomes" id="UP001492380">
    <property type="component" value="Unassembled WGS sequence"/>
</dbReference>
<evidence type="ECO:0000256" key="5">
    <source>
        <dbReference type="ARBA" id="ARBA00022692"/>
    </source>
</evidence>
<sequence length="213" mass="24172">MDHAAGPQSGELNWRLSSHPITLLCFLIFRISSLLVYLLGLLFTDNFVMIFIITIILLAADFYYLKNIAGRRLVGLRWWNEVDTSSGDSRWVFESADPETRQINATDKRFFWLSLYAQPLLWIALAVVALVKFEFIWLTLIGELDSLLLRFVWGGCRIEVVVVLIALILTITNTLAFSRCDKFSQASNFAGNAFYGGGLAKTLASNMVTRMFR</sequence>
<accession>A0ABR1YEZ4</accession>
<dbReference type="InterPro" id="IPR008564">
    <property type="entry name" value="TVP23-like"/>
</dbReference>
<keyword evidence="7 8" id="KW-0472">Membrane</keyword>
<comment type="caution">
    <text evidence="9">The sequence shown here is derived from an EMBL/GenBank/DDBJ whole genome shotgun (WGS) entry which is preliminary data.</text>
</comment>
<feature type="transmembrane region" description="Helical" evidence="8">
    <location>
        <begin position="151"/>
        <end position="177"/>
    </location>
</feature>
<evidence type="ECO:0000256" key="2">
    <source>
        <dbReference type="ARBA" id="ARBA00004653"/>
    </source>
</evidence>
<evidence type="ECO:0000313" key="9">
    <source>
        <dbReference type="EMBL" id="KAK8226071.1"/>
    </source>
</evidence>